<sequence length="161" mass="18392">MEPLVDLGEGEVEEEVDPVSSSRERGSLTWRGYKLGLRKNVNEENNRRRTKRLIFNRPDHGAHACLLVAAASVPPDRHVHGVLPSRPEIDRRRRRPLLLRRLPNRRKGDLQFAAFRYQHPIDRRRRRRLLLDLAGAAAGEILPLIFVVSPQLPQIAGVLDG</sequence>
<dbReference type="Proteomes" id="UP000325081">
    <property type="component" value="Unassembled WGS sequence"/>
</dbReference>
<organism evidence="2 3">
    <name type="scientific">Striga asiatica</name>
    <name type="common">Asiatic witchweed</name>
    <name type="synonym">Buchnera asiatica</name>
    <dbReference type="NCBI Taxonomy" id="4170"/>
    <lineage>
        <taxon>Eukaryota</taxon>
        <taxon>Viridiplantae</taxon>
        <taxon>Streptophyta</taxon>
        <taxon>Embryophyta</taxon>
        <taxon>Tracheophyta</taxon>
        <taxon>Spermatophyta</taxon>
        <taxon>Magnoliopsida</taxon>
        <taxon>eudicotyledons</taxon>
        <taxon>Gunneridae</taxon>
        <taxon>Pentapetalae</taxon>
        <taxon>asterids</taxon>
        <taxon>lamiids</taxon>
        <taxon>Lamiales</taxon>
        <taxon>Orobanchaceae</taxon>
        <taxon>Buchnereae</taxon>
        <taxon>Striga</taxon>
    </lineage>
</organism>
<comment type="caution">
    <text evidence="2">The sequence shown here is derived from an EMBL/GenBank/DDBJ whole genome shotgun (WGS) entry which is preliminary data.</text>
</comment>
<name>A0A5A7PXC1_STRAF</name>
<evidence type="ECO:0000313" key="3">
    <source>
        <dbReference type="Proteomes" id="UP000325081"/>
    </source>
</evidence>
<accession>A0A5A7PXC1</accession>
<proteinExistence type="predicted"/>
<keyword evidence="3" id="KW-1185">Reference proteome</keyword>
<reference evidence="3" key="1">
    <citation type="journal article" date="2019" name="Curr. Biol.">
        <title>Genome Sequence of Striga asiatica Provides Insight into the Evolution of Plant Parasitism.</title>
        <authorList>
            <person name="Yoshida S."/>
            <person name="Kim S."/>
            <person name="Wafula E.K."/>
            <person name="Tanskanen J."/>
            <person name="Kim Y.M."/>
            <person name="Honaas L."/>
            <person name="Yang Z."/>
            <person name="Spallek T."/>
            <person name="Conn C.E."/>
            <person name="Ichihashi Y."/>
            <person name="Cheong K."/>
            <person name="Cui S."/>
            <person name="Der J.P."/>
            <person name="Gundlach H."/>
            <person name="Jiao Y."/>
            <person name="Hori C."/>
            <person name="Ishida J.K."/>
            <person name="Kasahara H."/>
            <person name="Kiba T."/>
            <person name="Kim M.S."/>
            <person name="Koo N."/>
            <person name="Laohavisit A."/>
            <person name="Lee Y.H."/>
            <person name="Lumba S."/>
            <person name="McCourt P."/>
            <person name="Mortimer J.C."/>
            <person name="Mutuku J.M."/>
            <person name="Nomura T."/>
            <person name="Sasaki-Sekimoto Y."/>
            <person name="Seto Y."/>
            <person name="Wang Y."/>
            <person name="Wakatake T."/>
            <person name="Sakakibara H."/>
            <person name="Demura T."/>
            <person name="Yamaguchi S."/>
            <person name="Yoneyama K."/>
            <person name="Manabe R.I."/>
            <person name="Nelson D.C."/>
            <person name="Schulman A.H."/>
            <person name="Timko M.P."/>
            <person name="dePamphilis C.W."/>
            <person name="Choi D."/>
            <person name="Shirasu K."/>
        </authorList>
    </citation>
    <scope>NUCLEOTIDE SEQUENCE [LARGE SCALE GENOMIC DNA]</scope>
    <source>
        <strain evidence="3">cv. UVA1</strain>
    </source>
</reference>
<evidence type="ECO:0000256" key="1">
    <source>
        <dbReference type="SAM" id="MobiDB-lite"/>
    </source>
</evidence>
<evidence type="ECO:0000313" key="2">
    <source>
        <dbReference type="EMBL" id="GER37529.1"/>
    </source>
</evidence>
<protein>
    <submittedName>
        <fullName evidence="2">Nucleotide-binding oligomerization domain-containing protein 2</fullName>
    </submittedName>
</protein>
<feature type="region of interest" description="Disordered" evidence="1">
    <location>
        <begin position="1"/>
        <end position="20"/>
    </location>
</feature>
<dbReference type="AlphaFoldDB" id="A0A5A7PXC1"/>
<gene>
    <name evidence="2" type="ORF">STAS_13945</name>
</gene>
<dbReference type="EMBL" id="BKCP01005394">
    <property type="protein sequence ID" value="GER37529.1"/>
    <property type="molecule type" value="Genomic_DNA"/>
</dbReference>
<feature type="compositionally biased region" description="Acidic residues" evidence="1">
    <location>
        <begin position="8"/>
        <end position="17"/>
    </location>
</feature>